<keyword evidence="4" id="KW-1133">Transmembrane helix</keyword>
<evidence type="ECO:0000256" key="2">
    <source>
        <dbReference type="ARBA" id="ARBA00022692"/>
    </source>
</evidence>
<keyword evidence="3" id="KW-0735">Signal-anchor</keyword>
<keyword evidence="5" id="KW-0472">Membrane</keyword>
<comment type="caution">
    <text evidence="7">The sequence shown here is derived from an EMBL/GenBank/DDBJ whole genome shotgun (WGS) entry which is preliminary data.</text>
</comment>
<dbReference type="GO" id="GO:0015020">
    <property type="term" value="F:glucuronosyltransferase activity"/>
    <property type="evidence" value="ECO:0007669"/>
    <property type="project" value="TreeGrafter"/>
</dbReference>
<evidence type="ECO:0000256" key="4">
    <source>
        <dbReference type="ARBA" id="ARBA00022989"/>
    </source>
</evidence>
<evidence type="ECO:0000313" key="7">
    <source>
        <dbReference type="EMBL" id="KAK2150295.1"/>
    </source>
</evidence>
<dbReference type="PANTHER" id="PTHR12270">
    <property type="entry name" value="GLYCOSYLTRANSFERASE-RELATED"/>
    <property type="match status" value="1"/>
</dbReference>
<evidence type="ECO:0000256" key="6">
    <source>
        <dbReference type="ARBA" id="ARBA00023180"/>
    </source>
</evidence>
<evidence type="ECO:0000256" key="1">
    <source>
        <dbReference type="ARBA" id="ARBA00004606"/>
    </source>
</evidence>
<evidence type="ECO:0008006" key="9">
    <source>
        <dbReference type="Google" id="ProtNLM"/>
    </source>
</evidence>
<dbReference type="GO" id="GO:0035269">
    <property type="term" value="P:protein O-linked glycosylation via mannose"/>
    <property type="evidence" value="ECO:0007669"/>
    <property type="project" value="TreeGrafter"/>
</dbReference>
<dbReference type="GO" id="GO:0042285">
    <property type="term" value="F:xylosyltransferase activity"/>
    <property type="evidence" value="ECO:0007669"/>
    <property type="project" value="TreeGrafter"/>
</dbReference>
<keyword evidence="2" id="KW-0812">Transmembrane</keyword>
<name>A0AAD9MYM2_9ANNE</name>
<evidence type="ECO:0000313" key="8">
    <source>
        <dbReference type="Proteomes" id="UP001208570"/>
    </source>
</evidence>
<dbReference type="EMBL" id="JAODUP010000413">
    <property type="protein sequence ID" value="KAK2150295.1"/>
    <property type="molecule type" value="Genomic_DNA"/>
</dbReference>
<dbReference type="AlphaFoldDB" id="A0AAD9MYM2"/>
<dbReference type="GO" id="GO:0016020">
    <property type="term" value="C:membrane"/>
    <property type="evidence" value="ECO:0007669"/>
    <property type="project" value="UniProtKB-SubCell"/>
</dbReference>
<dbReference type="InterPro" id="IPR051292">
    <property type="entry name" value="Xyl/GlcA_transferase"/>
</dbReference>
<keyword evidence="8" id="KW-1185">Reference proteome</keyword>
<organism evidence="7 8">
    <name type="scientific">Paralvinella palmiformis</name>
    <dbReference type="NCBI Taxonomy" id="53620"/>
    <lineage>
        <taxon>Eukaryota</taxon>
        <taxon>Metazoa</taxon>
        <taxon>Spiralia</taxon>
        <taxon>Lophotrochozoa</taxon>
        <taxon>Annelida</taxon>
        <taxon>Polychaeta</taxon>
        <taxon>Sedentaria</taxon>
        <taxon>Canalipalpata</taxon>
        <taxon>Terebellida</taxon>
        <taxon>Terebelliformia</taxon>
        <taxon>Alvinellidae</taxon>
        <taxon>Paralvinella</taxon>
    </lineage>
</organism>
<dbReference type="PANTHER" id="PTHR12270:SF25">
    <property type="entry name" value="GLYCOSYLTRANSFERASE-LIKE PROTEIN LARGE"/>
    <property type="match status" value="1"/>
</dbReference>
<sequence length="190" mass="22679">MNHLRVMTFYPINFLRNLALNGTSTRFVFVNDIDFIPCRESYKRLLKYTKKLKKNQLLVIPAFEELSNGTRLADQFPENKNALMKLWNEEAVVPFHFTDFMPGHNATNYKKWSRAKNPYQIKWTKWYEPYVVGYTAELPKYNQQYVGRYENKAEHVAEMYARGFELLVLPDVCIVHVWHPRAARDSNMYR</sequence>
<dbReference type="Proteomes" id="UP001208570">
    <property type="component" value="Unassembled WGS sequence"/>
</dbReference>
<dbReference type="Pfam" id="PF13896">
    <property type="entry name" value="Glyco_transf_49"/>
    <property type="match status" value="1"/>
</dbReference>
<reference evidence="7" key="1">
    <citation type="journal article" date="2023" name="Mol. Biol. Evol.">
        <title>Third-Generation Sequencing Reveals the Adaptive Role of the Epigenome in Three Deep-Sea Polychaetes.</title>
        <authorList>
            <person name="Perez M."/>
            <person name="Aroh O."/>
            <person name="Sun Y."/>
            <person name="Lan Y."/>
            <person name="Juniper S.K."/>
            <person name="Young C.R."/>
            <person name="Angers B."/>
            <person name="Qian P.Y."/>
        </authorList>
    </citation>
    <scope>NUCLEOTIDE SEQUENCE</scope>
    <source>
        <strain evidence="7">P08H-3</strain>
    </source>
</reference>
<keyword evidence="6" id="KW-0325">Glycoprotein</keyword>
<evidence type="ECO:0000256" key="3">
    <source>
        <dbReference type="ARBA" id="ARBA00022968"/>
    </source>
</evidence>
<proteinExistence type="predicted"/>
<protein>
    <recommendedName>
        <fullName evidence="9">Glycosyltransferase</fullName>
    </recommendedName>
</protein>
<accession>A0AAD9MYM2</accession>
<gene>
    <name evidence="7" type="ORF">LSH36_413g02052</name>
</gene>
<evidence type="ECO:0000256" key="5">
    <source>
        <dbReference type="ARBA" id="ARBA00023136"/>
    </source>
</evidence>
<comment type="subcellular location">
    <subcellularLocation>
        <location evidence="1">Membrane</location>
        <topology evidence="1">Single-pass type II membrane protein</topology>
    </subcellularLocation>
</comment>